<dbReference type="SMART" id="SM00382">
    <property type="entry name" value="AAA"/>
    <property type="match status" value="1"/>
</dbReference>
<dbReference type="PANTHER" id="PTHR22942:SF39">
    <property type="entry name" value="DNA REPAIR PROTEIN RAD51 HOMOLOG 1"/>
    <property type="match status" value="1"/>
</dbReference>
<dbReference type="Pfam" id="PF21486">
    <property type="entry name" value="NUP120_helical"/>
    <property type="match status" value="1"/>
</dbReference>
<dbReference type="GO" id="GO:0005524">
    <property type="term" value="F:ATP binding"/>
    <property type="evidence" value="ECO:0007669"/>
    <property type="project" value="UniProtKB-KW"/>
</dbReference>
<dbReference type="InterPro" id="IPR027417">
    <property type="entry name" value="P-loop_NTPase"/>
</dbReference>
<evidence type="ECO:0000256" key="3">
    <source>
        <dbReference type="ARBA" id="ARBA00022679"/>
    </source>
</evidence>
<dbReference type="GO" id="GO:0007131">
    <property type="term" value="P:reciprocal meiotic recombination"/>
    <property type="evidence" value="ECO:0007669"/>
    <property type="project" value="TreeGrafter"/>
</dbReference>
<dbReference type="Pfam" id="PF08423">
    <property type="entry name" value="Rad51"/>
    <property type="match status" value="1"/>
</dbReference>
<keyword evidence="15" id="KW-1185">Reference proteome</keyword>
<dbReference type="GO" id="GO:0003690">
    <property type="term" value="F:double-stranded DNA binding"/>
    <property type="evidence" value="ECO:0007669"/>
    <property type="project" value="InterPro"/>
</dbReference>
<dbReference type="GO" id="GO:0000730">
    <property type="term" value="P:DNA recombinase assembly"/>
    <property type="evidence" value="ECO:0007669"/>
    <property type="project" value="TreeGrafter"/>
</dbReference>
<keyword evidence="7" id="KW-0539">Nucleus</keyword>
<accession>A0A9Q8Z5A6</accession>
<dbReference type="Gene3D" id="3.40.50.300">
    <property type="entry name" value="P-loop containing nucleotide triphosphate hydrolases"/>
    <property type="match status" value="1"/>
</dbReference>
<keyword evidence="3" id="KW-0808">Transferase</keyword>
<dbReference type="NCBIfam" id="NF003301">
    <property type="entry name" value="PRK04301.1"/>
    <property type="match status" value="1"/>
</dbReference>
<dbReference type="InterPro" id="IPR059141">
    <property type="entry name" value="Beta-prop_Nup120_160"/>
</dbReference>
<evidence type="ECO:0000259" key="13">
    <source>
        <dbReference type="PROSITE" id="PS50163"/>
    </source>
</evidence>
<dbReference type="Pfam" id="PF23300">
    <property type="entry name" value="HEAT_Nup120"/>
    <property type="match status" value="1"/>
</dbReference>
<comment type="similarity">
    <text evidence="2">Belongs to the RecA family. RAD51 subfamily.</text>
</comment>
<dbReference type="InterPro" id="IPR003593">
    <property type="entry name" value="AAA+_ATPase"/>
</dbReference>
<dbReference type="InterPro" id="IPR010995">
    <property type="entry name" value="DNA_repair_Rad51/TF_NusA_a-hlx"/>
</dbReference>
<evidence type="ECO:0000313" key="14">
    <source>
        <dbReference type="EMBL" id="USP74578.1"/>
    </source>
</evidence>
<dbReference type="Gene3D" id="3.10.110.10">
    <property type="entry name" value="Ubiquitin Conjugating Enzyme"/>
    <property type="match status" value="1"/>
</dbReference>
<dbReference type="PANTHER" id="PTHR22942">
    <property type="entry name" value="RECA/RAD51/RADA DNA STRAND-PAIRING FAMILY MEMBER"/>
    <property type="match status" value="1"/>
</dbReference>
<dbReference type="Gene3D" id="1.10.150.20">
    <property type="entry name" value="5' to 3' exonuclease, C-terminal subdomain"/>
    <property type="match status" value="1"/>
</dbReference>
<keyword evidence="5" id="KW-0833">Ubl conjugation pathway</keyword>
<dbReference type="PROSITE" id="PS50127">
    <property type="entry name" value="UBC_2"/>
    <property type="match status" value="1"/>
</dbReference>
<sequence length="2032" mass="226137">MSNEEEQYDDSTMGGPGAPTPISALEGVNGLTARDIKLVIDGGFNTVESIAYTPRRTLEQIKGISEQKASKLLAEASKLVPMGFTTATEMHSRRSELISITTGSKQLDTLLAGGIETGSITEIFGEFRTGKSQICHTLAVTCQLPFDMGGGEGKCLYIDTEGTFRPVRCLAVANRFGLSGEEVLDNVAYARAYNSDHQLELLNQAAQMMTETRFSLLVVDSATALYRTDFAGRGELSARQTHLAKFMRTLQRLADEFGIAVIITNQVVAQVDGGPSAMFNPDPKKPIGGNIIAHASTTRLSLRKGRGETRVCKIYDSPCLPESDCLFAINEDGIGDPKEKDLEERNNSDQDDRWPGTACEQRGPCASFPRALPIATLFLRAAPARRLPQRNPGRPRTAALNALATIVAQYSHVSSMVQSGGTCLYKETRLNIEPAFPGSTIAFSIPAYSPFGSRASAKRTVITEQYVDKDEDAFTRRHLATDGSLYFRRHHGYPRSFLWRVLDNRKMLEIQSVDLDHDSTDKYEANHTLLFQFPAPIRPFCVAFAEPADRDALTVFAITTANELYTITLHRDFFANPAASEQDPETWCKRSEPALFSGRIPYRLVAESAEELLVTLDDGAICRLTWDKASGLWDGSRYQQNNWSMRGLLSWKAQPTVRFENTEFAISAAAAVAVSPDKQHILSVCLDHSIRAWNIASGKPGAHMDLLGADDMAVEKSHTSYSIGPSQSMLMEVVDVVGGVGGANYHIVTYSPKQHQFKFWGVRDADDPELGFYDIAEGSEFIPPIDELMKTTVWTLEEFHIVPGPSGWRGTQIWIRARSGPSSKVYSLKFDLTDLPEARTQAWKNDWVCVDTGSATVEALKSHPANPSERDEVVDQDNLDSTEQWLDFLFYPGRFSIATLETSLCIYKRGLNQTRSSRSSSRGSLKERICAAITALAVNANRQSEDIEDAIAVQWQAYYSLVKDLHKRRGESLSLVYDRATDRPWLVLSDYLSTIRICSESEITKLNAAVISSSRTLSKPLRKILDTSESRDVARLLNAAASFRQRLPPFVQHEVQRHMEMDILQSRNITILDRMEWIEANSELSQQVSDEDVTVLVEELGMEVKDLGTETFLRAIKILGYEEDGSPQPRKQIARYGLSALTRVSQETLEGDRDVLLDLLVLLLFMFIELEGETLEDFDASEVFAELVLRYKDCMVVSWLAGTVWSYQGATGLASENVNRSLSETLKTGKKLPITQTVLEGAYGGRAFEVPLPKDLKADLFTKWSRGWLSSIFEVHEYENVVEDIMGILLAQREYHLAMDFSKFLIEGYWASYMRGRLYIALGDNATASMCFQKPAYTLALGAMFDISEQDTANLVSEVERNSFSEGLAHYYSHVVGLFERAKAYSYVADFAKLGLRSLLGQEDEDLKTELLQRLFTASIQTCRFQDAYTAMVRHSDAALKHSDLQTLITSMVAQSRTTELLEFPFVGLADSVDSILTSLCQKTLNIASGPPYHQILYSFRISRNNFRGAASILYERLQRLKTTSSKVHDPADESLAQCYLMIINTLSSVSKEDAYILAEQRIEGAGGPPQWGIGQGKKLLKRQIITLDTLRKEYQAELDRVAAIESGQFPFVDPIEDMDIFTQNSKSLRRLATDHGSLHTAGLPPNYLFAPESDGSEDLTSLDVLLAGPVGTPYSGGVWRLHLDIPPTYPAAPPTAQFRTRLWHPNIDEATGAVCVETLKRDWSSTLKLRDVLVTISCLLIQPNPASALNEAAGKLAVEDWNGYCRRAKLMTEIHAAIPSSLVKDVREAQMRGEEPTAEPEPHTSVAKPHSKGKEKERVRITPAGPRLQPCEDEENRRRRGVTQDADSDPESDWIPGPVKTSKAPARQQNNVFGIKGLEDTMQLDTPPKRIFASERKAPISREKAHADDIDPFFTNKPQFNAHEPASFDLSIPPAPPATSVSAKPSKPTTTTTTTTASNHSLLLKDFSYSWQENLALHSDSLDKTDAKKRVASEEFQTKRRWEAKRFKQAGYDLKKFNRGEFGPRVGVGRL</sequence>
<evidence type="ECO:0000256" key="8">
    <source>
        <dbReference type="PROSITE-ProRule" id="PRU10133"/>
    </source>
</evidence>
<evidence type="ECO:0000256" key="4">
    <source>
        <dbReference type="ARBA" id="ARBA00022741"/>
    </source>
</evidence>
<reference evidence="14" key="1">
    <citation type="submission" date="2021-12" db="EMBL/GenBank/DDBJ databases">
        <title>Curvularia clavata genome.</title>
        <authorList>
            <person name="Cao Y."/>
        </authorList>
    </citation>
    <scope>NUCLEOTIDE SEQUENCE</scope>
    <source>
        <strain evidence="14">Yc1106</strain>
    </source>
</reference>
<comment type="subcellular location">
    <subcellularLocation>
        <location evidence="1">Nucleus</location>
    </subcellularLocation>
</comment>
<evidence type="ECO:0000313" key="15">
    <source>
        <dbReference type="Proteomes" id="UP001056012"/>
    </source>
</evidence>
<keyword evidence="6 9" id="KW-0067">ATP-binding</keyword>
<feature type="compositionally biased region" description="Basic and acidic residues" evidence="10">
    <location>
        <begin position="336"/>
        <end position="354"/>
    </location>
</feature>
<dbReference type="InterPro" id="IPR013632">
    <property type="entry name" value="Rad51_C"/>
</dbReference>
<dbReference type="SMART" id="SM00212">
    <property type="entry name" value="UBCc"/>
    <property type="match status" value="1"/>
</dbReference>
<dbReference type="VEuPathDB" id="FungiDB:yc1106_01852"/>
<dbReference type="SUPFAM" id="SSF52540">
    <property type="entry name" value="P-loop containing nucleoside triphosphate hydrolases"/>
    <property type="match status" value="1"/>
</dbReference>
<feature type="domain" description="UBC core" evidence="11">
    <location>
        <begin position="1627"/>
        <end position="1778"/>
    </location>
</feature>
<keyword evidence="4 9" id="KW-0547">Nucleotide-binding</keyword>
<dbReference type="Proteomes" id="UP001056012">
    <property type="component" value="Chromosome 1"/>
</dbReference>
<dbReference type="SUPFAM" id="SSF47794">
    <property type="entry name" value="Rad51 N-terminal domain-like"/>
    <property type="match status" value="1"/>
</dbReference>
<dbReference type="SUPFAM" id="SSF63829">
    <property type="entry name" value="Calcium-dependent phosphotriesterase"/>
    <property type="match status" value="1"/>
</dbReference>
<evidence type="ECO:0000256" key="1">
    <source>
        <dbReference type="ARBA" id="ARBA00004123"/>
    </source>
</evidence>
<dbReference type="OrthoDB" id="67716at2759"/>
<organism evidence="14 15">
    <name type="scientific">Curvularia clavata</name>
    <dbReference type="NCBI Taxonomy" id="95742"/>
    <lineage>
        <taxon>Eukaryota</taxon>
        <taxon>Fungi</taxon>
        <taxon>Dikarya</taxon>
        <taxon>Ascomycota</taxon>
        <taxon>Pezizomycotina</taxon>
        <taxon>Dothideomycetes</taxon>
        <taxon>Pleosporomycetidae</taxon>
        <taxon>Pleosporales</taxon>
        <taxon>Pleosporineae</taxon>
        <taxon>Pleosporaceae</taxon>
        <taxon>Curvularia</taxon>
    </lineage>
</organism>
<feature type="domain" description="RecA family profile 1" evidence="12">
    <location>
        <begin position="96"/>
        <end position="267"/>
    </location>
</feature>
<dbReference type="SUPFAM" id="SSF54495">
    <property type="entry name" value="UBC-like"/>
    <property type="match status" value="1"/>
</dbReference>
<dbReference type="EMBL" id="CP089274">
    <property type="protein sequence ID" value="USP74578.1"/>
    <property type="molecule type" value="Genomic_DNA"/>
</dbReference>
<proteinExistence type="inferred from homology"/>
<dbReference type="GO" id="GO:1990426">
    <property type="term" value="P:mitotic recombination-dependent replication fork processing"/>
    <property type="evidence" value="ECO:0007669"/>
    <property type="project" value="InterPro"/>
</dbReference>
<dbReference type="Pfam" id="PF11715">
    <property type="entry name" value="Beta-prop_Nup120_160"/>
    <property type="match status" value="1"/>
</dbReference>
<dbReference type="GO" id="GO:0000794">
    <property type="term" value="C:condensed nuclear chromosome"/>
    <property type="evidence" value="ECO:0007669"/>
    <property type="project" value="TreeGrafter"/>
</dbReference>
<dbReference type="InterPro" id="IPR048884">
    <property type="entry name" value="Nup120_helical"/>
</dbReference>
<dbReference type="InterPro" id="IPR016135">
    <property type="entry name" value="UBQ-conjugating_enzyme/RWD"/>
</dbReference>
<feature type="domain" description="RecA family profile 2" evidence="13">
    <location>
        <begin position="276"/>
        <end position="339"/>
    </location>
</feature>
<dbReference type="GO" id="GO:0000150">
    <property type="term" value="F:DNA strand exchange activity"/>
    <property type="evidence" value="ECO:0007669"/>
    <property type="project" value="InterPro"/>
</dbReference>
<dbReference type="InterPro" id="IPR011941">
    <property type="entry name" value="DNA_recomb/repair_Rad51"/>
</dbReference>
<dbReference type="FunFam" id="3.40.50.300:FF:000092">
    <property type="entry name" value="DNA repair protein Rad51 homolog"/>
    <property type="match status" value="1"/>
</dbReference>
<evidence type="ECO:0000256" key="10">
    <source>
        <dbReference type="SAM" id="MobiDB-lite"/>
    </source>
</evidence>
<dbReference type="InterPro" id="IPR056548">
    <property type="entry name" value="HEAT_Nup120"/>
</dbReference>
<feature type="region of interest" description="Disordered" evidence="10">
    <location>
        <begin position="1918"/>
        <end position="1957"/>
    </location>
</feature>
<dbReference type="NCBIfam" id="TIGR02239">
    <property type="entry name" value="recomb_RAD51"/>
    <property type="match status" value="1"/>
</dbReference>
<dbReference type="Pfam" id="PF00179">
    <property type="entry name" value="UQ_con"/>
    <property type="match status" value="1"/>
</dbReference>
<dbReference type="InterPro" id="IPR000608">
    <property type="entry name" value="UBC"/>
</dbReference>
<dbReference type="GO" id="GO:0070192">
    <property type="term" value="P:chromosome organization involved in meiotic cell cycle"/>
    <property type="evidence" value="ECO:0007669"/>
    <property type="project" value="TreeGrafter"/>
</dbReference>
<dbReference type="GO" id="GO:0000723">
    <property type="term" value="P:telomere maintenance"/>
    <property type="evidence" value="ECO:0007669"/>
    <property type="project" value="UniProtKB-ARBA"/>
</dbReference>
<feature type="region of interest" description="Disordered" evidence="10">
    <location>
        <begin position="336"/>
        <end position="357"/>
    </location>
</feature>
<evidence type="ECO:0000256" key="5">
    <source>
        <dbReference type="ARBA" id="ARBA00022786"/>
    </source>
</evidence>
<dbReference type="InterPro" id="IPR020587">
    <property type="entry name" value="RecA_monomer-monomer_interface"/>
</dbReference>
<dbReference type="FunFam" id="1.10.150.20:FF:000008">
    <property type="entry name" value="DNA repair protein RAD51 homolog"/>
    <property type="match status" value="1"/>
</dbReference>
<dbReference type="CDD" id="cd19513">
    <property type="entry name" value="Rad51"/>
    <property type="match status" value="1"/>
</dbReference>
<dbReference type="PROSITE" id="PS50163">
    <property type="entry name" value="RECA_3"/>
    <property type="match status" value="1"/>
</dbReference>
<dbReference type="PROSITE" id="PS50162">
    <property type="entry name" value="RECA_2"/>
    <property type="match status" value="1"/>
</dbReference>
<protein>
    <submittedName>
        <fullName evidence="14">Rad51 multi-domain protein</fullName>
    </submittedName>
</protein>
<name>A0A9Q8Z5A6_CURCL</name>
<evidence type="ECO:0000259" key="12">
    <source>
        <dbReference type="PROSITE" id="PS50162"/>
    </source>
</evidence>
<dbReference type="InterPro" id="IPR020588">
    <property type="entry name" value="RecA_ATP-bd"/>
</dbReference>
<evidence type="ECO:0000259" key="11">
    <source>
        <dbReference type="PROSITE" id="PS50127"/>
    </source>
</evidence>
<dbReference type="Pfam" id="PF14520">
    <property type="entry name" value="HHH_5"/>
    <property type="match status" value="1"/>
</dbReference>
<feature type="active site" description="Glycyl thioester intermediate" evidence="8">
    <location>
        <position position="1716"/>
    </location>
</feature>
<dbReference type="PROSITE" id="PS00183">
    <property type="entry name" value="UBC_1"/>
    <property type="match status" value="1"/>
</dbReference>
<dbReference type="GO" id="GO:0006312">
    <property type="term" value="P:mitotic recombination"/>
    <property type="evidence" value="ECO:0007669"/>
    <property type="project" value="UniProtKB-ARBA"/>
</dbReference>
<dbReference type="GO" id="GO:0016740">
    <property type="term" value="F:transferase activity"/>
    <property type="evidence" value="ECO:0007669"/>
    <property type="project" value="UniProtKB-KW"/>
</dbReference>
<feature type="region of interest" description="Disordered" evidence="10">
    <location>
        <begin position="1788"/>
        <end position="1865"/>
    </location>
</feature>
<evidence type="ECO:0000256" key="9">
    <source>
        <dbReference type="RuleBase" id="RU003422"/>
    </source>
</evidence>
<dbReference type="GO" id="GO:0042802">
    <property type="term" value="F:identical protein binding"/>
    <property type="evidence" value="ECO:0007669"/>
    <property type="project" value="UniProtKB-ARBA"/>
</dbReference>
<evidence type="ECO:0000256" key="2">
    <source>
        <dbReference type="ARBA" id="ARBA00007095"/>
    </source>
</evidence>
<feature type="region of interest" description="Disordered" evidence="10">
    <location>
        <begin position="1"/>
        <end position="24"/>
    </location>
</feature>
<evidence type="ECO:0000256" key="7">
    <source>
        <dbReference type="ARBA" id="ARBA00023242"/>
    </source>
</evidence>
<evidence type="ECO:0000256" key="6">
    <source>
        <dbReference type="ARBA" id="ARBA00022840"/>
    </source>
</evidence>
<dbReference type="GO" id="GO:0003697">
    <property type="term" value="F:single-stranded DNA binding"/>
    <property type="evidence" value="ECO:0007669"/>
    <property type="project" value="InterPro"/>
</dbReference>
<dbReference type="GO" id="GO:0140664">
    <property type="term" value="F:ATP-dependent DNA damage sensor activity"/>
    <property type="evidence" value="ECO:0007669"/>
    <property type="project" value="InterPro"/>
</dbReference>
<gene>
    <name evidence="14" type="ORF">yc1106_01852</name>
</gene>
<dbReference type="InterPro" id="IPR023313">
    <property type="entry name" value="UBQ-conjugating_AS"/>
</dbReference>
<dbReference type="GO" id="GO:0042148">
    <property type="term" value="P:DNA strand invasion"/>
    <property type="evidence" value="ECO:0007669"/>
    <property type="project" value="UniProtKB-ARBA"/>
</dbReference>